<gene>
    <name evidence="1" type="ORF">ACH5RR_024105</name>
</gene>
<dbReference type="EMBL" id="JBJUIK010000010">
    <property type="protein sequence ID" value="KAL3517203.1"/>
    <property type="molecule type" value="Genomic_DNA"/>
</dbReference>
<proteinExistence type="predicted"/>
<dbReference type="PANTHER" id="PTHR31973">
    <property type="entry name" value="POLYPROTEIN, PUTATIVE-RELATED"/>
    <property type="match status" value="1"/>
</dbReference>
<comment type="caution">
    <text evidence="1">The sequence shown here is derived from an EMBL/GenBank/DDBJ whole genome shotgun (WGS) entry which is preliminary data.</text>
</comment>
<sequence length="132" mass="15457">MPMRELRQTIDEVYHCEIGRDKAYKTIRKAFNMIKGSAEVQYSFFGESGDNPKFMRFYCCLSPLKNGFKFRCRTLICLDGCHTKGTYPGQMLIAIGMDPNNQWRPTTWVVVEKEAKEQWYWILQLLIADLDA</sequence>
<dbReference type="PANTHER" id="PTHR31973:SF187">
    <property type="entry name" value="MUTATOR TRANSPOSASE MUDRA PROTEIN"/>
    <property type="match status" value="1"/>
</dbReference>
<organism evidence="1 2">
    <name type="scientific">Cinchona calisaya</name>
    <dbReference type="NCBI Taxonomy" id="153742"/>
    <lineage>
        <taxon>Eukaryota</taxon>
        <taxon>Viridiplantae</taxon>
        <taxon>Streptophyta</taxon>
        <taxon>Embryophyta</taxon>
        <taxon>Tracheophyta</taxon>
        <taxon>Spermatophyta</taxon>
        <taxon>Magnoliopsida</taxon>
        <taxon>eudicotyledons</taxon>
        <taxon>Gunneridae</taxon>
        <taxon>Pentapetalae</taxon>
        <taxon>asterids</taxon>
        <taxon>lamiids</taxon>
        <taxon>Gentianales</taxon>
        <taxon>Rubiaceae</taxon>
        <taxon>Cinchonoideae</taxon>
        <taxon>Cinchoneae</taxon>
        <taxon>Cinchona</taxon>
    </lineage>
</organism>
<evidence type="ECO:0008006" key="3">
    <source>
        <dbReference type="Google" id="ProtNLM"/>
    </source>
</evidence>
<evidence type="ECO:0000313" key="2">
    <source>
        <dbReference type="Proteomes" id="UP001630127"/>
    </source>
</evidence>
<name>A0ABD2ZHK7_9GENT</name>
<keyword evidence="2" id="KW-1185">Reference proteome</keyword>
<reference evidence="1 2" key="1">
    <citation type="submission" date="2024-11" db="EMBL/GenBank/DDBJ databases">
        <title>A near-complete genome assembly of Cinchona calisaya.</title>
        <authorList>
            <person name="Lian D.C."/>
            <person name="Zhao X.W."/>
            <person name="Wei L."/>
        </authorList>
    </citation>
    <scope>NUCLEOTIDE SEQUENCE [LARGE SCALE GENOMIC DNA]</scope>
    <source>
        <tissue evidence="1">Nenye</tissue>
    </source>
</reference>
<accession>A0ABD2ZHK7</accession>
<dbReference type="AlphaFoldDB" id="A0ABD2ZHK7"/>
<evidence type="ECO:0000313" key="1">
    <source>
        <dbReference type="EMBL" id="KAL3517203.1"/>
    </source>
</evidence>
<dbReference type="Proteomes" id="UP001630127">
    <property type="component" value="Unassembled WGS sequence"/>
</dbReference>
<protein>
    <recommendedName>
        <fullName evidence="3">MULE transposase domain-containing protein</fullName>
    </recommendedName>
</protein>